<reference evidence="10 11" key="1">
    <citation type="submission" date="2013-12" db="EMBL/GenBank/DDBJ databases">
        <title>Comparative genomics of relapsing fever spirochetes.</title>
        <authorList>
            <person name="Schwan T.G."/>
            <person name="Raffel S.J."/>
            <person name="Porcella S.F."/>
        </authorList>
    </citation>
    <scope>NUCLEOTIDE SEQUENCE [LARGE SCALE GENOMIC DNA]</scope>
    <source>
        <strain evidence="10 11">CR2A</strain>
    </source>
</reference>
<keyword evidence="6" id="KW-0564">Palmitate</keyword>
<dbReference type="PATRIC" id="fig|1432657.3.peg.1832"/>
<keyword evidence="9" id="KW-1133">Transmembrane helix</keyword>
<evidence type="ECO:0000256" key="8">
    <source>
        <dbReference type="ARBA" id="ARBA00023288"/>
    </source>
</evidence>
<comment type="similarity">
    <text evidence="3">Belongs to the variable small protein (Vsp) family.</text>
</comment>
<evidence type="ECO:0000256" key="9">
    <source>
        <dbReference type="SAM" id="Phobius"/>
    </source>
</evidence>
<keyword evidence="8" id="KW-0449">Lipoprotein</keyword>
<organism evidence="10 11">
    <name type="scientific">Borrelia duttonii CR2A</name>
    <dbReference type="NCBI Taxonomy" id="1432657"/>
    <lineage>
        <taxon>Bacteria</taxon>
        <taxon>Pseudomonadati</taxon>
        <taxon>Spirochaetota</taxon>
        <taxon>Spirochaetia</taxon>
        <taxon>Spirochaetales</taxon>
        <taxon>Borreliaceae</taxon>
        <taxon>Borrelia</taxon>
    </lineage>
</organism>
<comment type="function">
    <text evidence="1">The Vlp and Vsp proteins are antigenically distinct proteins, only one vlp or vsp gene is transcriptionally active at any one time. Switching between these genes is a mechanism of host immune response evasion.</text>
</comment>
<keyword evidence="9" id="KW-0812">Transmembrane</keyword>
<evidence type="ECO:0000256" key="7">
    <source>
        <dbReference type="ARBA" id="ARBA00023237"/>
    </source>
</evidence>
<evidence type="ECO:0000256" key="4">
    <source>
        <dbReference type="ARBA" id="ARBA00022729"/>
    </source>
</evidence>
<dbReference type="InterPro" id="IPR001800">
    <property type="entry name" value="Lipoprotein_OspC"/>
</dbReference>
<evidence type="ECO:0000256" key="2">
    <source>
        <dbReference type="ARBA" id="ARBA00004459"/>
    </source>
</evidence>
<accession>W6TFP7</accession>
<dbReference type="InterPro" id="IPR036437">
    <property type="entry name" value="OspC-like_sf"/>
</dbReference>
<dbReference type="Gene3D" id="1.20.120.240">
    <property type="entry name" value="Lipoprotein, type 6"/>
    <property type="match status" value="1"/>
</dbReference>
<feature type="transmembrane region" description="Helical" evidence="9">
    <location>
        <begin position="34"/>
        <end position="53"/>
    </location>
</feature>
<dbReference type="Pfam" id="PF01441">
    <property type="entry name" value="Lipoprotein_6"/>
    <property type="match status" value="1"/>
</dbReference>
<keyword evidence="4" id="KW-0732">Signal</keyword>
<evidence type="ECO:0000313" key="10">
    <source>
        <dbReference type="EMBL" id="ETZ17110.1"/>
    </source>
</evidence>
<comment type="caution">
    <text evidence="10">The sequence shown here is derived from an EMBL/GenBank/DDBJ whole genome shotgun (WGS) entry which is preliminary data.</text>
</comment>
<dbReference type="EMBL" id="AZIT01000103">
    <property type="protein sequence ID" value="ETZ17110.1"/>
    <property type="molecule type" value="Genomic_DNA"/>
</dbReference>
<dbReference type="GO" id="GO:0009279">
    <property type="term" value="C:cell outer membrane"/>
    <property type="evidence" value="ECO:0007669"/>
    <property type="project" value="UniProtKB-SubCell"/>
</dbReference>
<evidence type="ECO:0000256" key="5">
    <source>
        <dbReference type="ARBA" id="ARBA00023136"/>
    </source>
</evidence>
<comment type="subcellular location">
    <subcellularLocation>
        <location evidence="2">Cell outer membrane</location>
        <topology evidence="2">Lipid-anchor</topology>
    </subcellularLocation>
</comment>
<protein>
    <submittedName>
        <fullName evidence="10">Variable outer membrane protein</fullName>
    </submittedName>
</protein>
<evidence type="ECO:0000256" key="6">
    <source>
        <dbReference type="ARBA" id="ARBA00023139"/>
    </source>
</evidence>
<name>W6TFP7_9SPIR</name>
<dbReference type="Proteomes" id="UP000019148">
    <property type="component" value="Unassembled WGS sequence"/>
</dbReference>
<sequence length="243" mass="25819">MCEFVHILGEKKGKRENRMGKIGNIMARMRKKGIIFMMVMMVVVMGCNSGGGIKEGEEGKAKKGDGSVIDLKVVGDKIKSAVEFAGKVKEVETLVKSVDELAKAIGKKIHNDGSLTTESGKNGSLLAGAHSIISAIKTKLEALEQKAIDQFAAMKAQVITAKTASTDLLNKFKDKNAELGKNEATDDDAKAAILISNGTKDKGVDELVKLNTAITNLLTSAKDELDSAISKLTAKPVKSATEN</sequence>
<keyword evidence="7" id="KW-0998">Cell outer membrane</keyword>
<proteinExistence type="inferred from homology"/>
<keyword evidence="5 9" id="KW-0472">Membrane</keyword>
<dbReference type="SUPFAM" id="SSF63515">
    <property type="entry name" value="Outer surface protein C (OspC)"/>
    <property type="match status" value="1"/>
</dbReference>
<evidence type="ECO:0000256" key="1">
    <source>
        <dbReference type="ARBA" id="ARBA00003932"/>
    </source>
</evidence>
<dbReference type="AlphaFoldDB" id="W6TFP7"/>
<evidence type="ECO:0000313" key="11">
    <source>
        <dbReference type="Proteomes" id="UP000019148"/>
    </source>
</evidence>
<gene>
    <name evidence="10" type="ORF">BDCR2A_01970</name>
</gene>
<evidence type="ECO:0000256" key="3">
    <source>
        <dbReference type="ARBA" id="ARBA00008719"/>
    </source>
</evidence>